<evidence type="ECO:0000313" key="3">
    <source>
        <dbReference type="Proteomes" id="UP000515159"/>
    </source>
</evidence>
<evidence type="ECO:0000256" key="2">
    <source>
        <dbReference type="SAM" id="Phobius"/>
    </source>
</evidence>
<gene>
    <name evidence="4" type="primary">HSD17B2</name>
</gene>
<dbReference type="PANTHER" id="PTHR43313:SF3">
    <property type="entry name" value="17-BETA-HYDROXYSTEROID DEHYDROGENASE TYPE 2"/>
    <property type="match status" value="1"/>
</dbReference>
<organism evidence="3 4">
    <name type="scientific">Geotrypetes seraphini</name>
    <name type="common">Gaboon caecilian</name>
    <name type="synonym">Caecilia seraphini</name>
    <dbReference type="NCBI Taxonomy" id="260995"/>
    <lineage>
        <taxon>Eukaryota</taxon>
        <taxon>Metazoa</taxon>
        <taxon>Chordata</taxon>
        <taxon>Craniata</taxon>
        <taxon>Vertebrata</taxon>
        <taxon>Euteleostomi</taxon>
        <taxon>Amphibia</taxon>
        <taxon>Gymnophiona</taxon>
        <taxon>Geotrypetes</taxon>
    </lineage>
</organism>
<dbReference type="SUPFAM" id="SSF51735">
    <property type="entry name" value="NAD(P)-binding Rossmann-fold domains"/>
    <property type="match status" value="1"/>
</dbReference>
<keyword evidence="2" id="KW-0472">Membrane</keyword>
<keyword evidence="3" id="KW-1185">Reference proteome</keyword>
<dbReference type="AlphaFoldDB" id="A0A6P8QKJ2"/>
<dbReference type="InterPro" id="IPR036291">
    <property type="entry name" value="NAD(P)-bd_dom_sf"/>
</dbReference>
<dbReference type="PRINTS" id="PR00081">
    <property type="entry name" value="GDHRDH"/>
</dbReference>
<dbReference type="RefSeq" id="XP_033797344.1">
    <property type="nucleotide sequence ID" value="XM_033941453.1"/>
</dbReference>
<reference evidence="4" key="1">
    <citation type="submission" date="2025-08" db="UniProtKB">
        <authorList>
            <consortium name="RefSeq"/>
        </authorList>
    </citation>
    <scope>IDENTIFICATION</scope>
</reference>
<keyword evidence="2" id="KW-0812">Transmembrane</keyword>
<dbReference type="Pfam" id="PF00106">
    <property type="entry name" value="adh_short"/>
    <property type="match status" value="2"/>
</dbReference>
<sequence>MDQLFAEASFLHYLGVSLLLGGAVLYKLRKNQVRLGKRCAFGVLLLALLEVFCFLALPGFLGLSLFALSCLIFYVSISPGMLPVDSKAVLITGCDSGIGYALARYLDTVGFNVIAAVLNKDGQGAVALKSSCSQRLSLLQLDVTNSAQIKKAYEEVKAVLHNKGYIPMPGLSAYGASKAALSMFSGVMRQELSKWGVKVAAFYPGGFKTNICGSERQWDEQGKEILASIMQETRDDFGEDYIFKLKNRYNDMIDNSSADISPVLYDMHHALLAKKPNYMYTPGHTLLLLSLFHYFPLWIYDLVANRLIIKNKQLPCGVLGTCQHKSKDM</sequence>
<comment type="similarity">
    <text evidence="1">Belongs to the short-chain dehydrogenases/reductases (SDR) family.</text>
</comment>
<dbReference type="GeneID" id="117359166"/>
<keyword evidence="2" id="KW-1133">Transmembrane helix</keyword>
<name>A0A6P8QKJ2_GEOSA</name>
<protein>
    <submittedName>
        <fullName evidence="4">Estradiol 17-beta-dehydrogenase 2 isoform X2</fullName>
    </submittedName>
</protein>
<accession>A0A6P8QKJ2</accession>
<dbReference type="PANTHER" id="PTHR43313">
    <property type="entry name" value="SHORT-CHAIN DEHYDROGENASE/REDUCTASE FAMILY 9C"/>
    <property type="match status" value="1"/>
</dbReference>
<feature type="transmembrane region" description="Helical" evidence="2">
    <location>
        <begin position="38"/>
        <end position="57"/>
    </location>
</feature>
<dbReference type="Proteomes" id="UP000515159">
    <property type="component" value="Chromosome 4"/>
</dbReference>
<dbReference type="InterPro" id="IPR002347">
    <property type="entry name" value="SDR_fam"/>
</dbReference>
<dbReference type="GO" id="GO:0008202">
    <property type="term" value="P:steroid metabolic process"/>
    <property type="evidence" value="ECO:0007669"/>
    <property type="project" value="TreeGrafter"/>
</dbReference>
<feature type="transmembrane region" description="Helical" evidence="2">
    <location>
        <begin position="6"/>
        <end position="26"/>
    </location>
</feature>
<proteinExistence type="inferred from homology"/>
<dbReference type="Gene3D" id="3.40.50.720">
    <property type="entry name" value="NAD(P)-binding Rossmann-like Domain"/>
    <property type="match status" value="2"/>
</dbReference>
<evidence type="ECO:0000256" key="1">
    <source>
        <dbReference type="ARBA" id="ARBA00006484"/>
    </source>
</evidence>
<dbReference type="CTD" id="3294"/>
<evidence type="ECO:0000313" key="4">
    <source>
        <dbReference type="RefSeq" id="XP_033797344.1"/>
    </source>
</evidence>
<dbReference type="GO" id="GO:0016491">
    <property type="term" value="F:oxidoreductase activity"/>
    <property type="evidence" value="ECO:0007669"/>
    <property type="project" value="TreeGrafter"/>
</dbReference>